<dbReference type="PANTHER" id="PTHR24039">
    <property type="entry name" value="FIBRILLIN-RELATED"/>
    <property type="match status" value="1"/>
</dbReference>
<evidence type="ECO:0000256" key="1">
    <source>
        <dbReference type="ARBA" id="ARBA00004479"/>
    </source>
</evidence>
<evidence type="ECO:0000256" key="9">
    <source>
        <dbReference type="ARBA" id="ARBA00023037"/>
    </source>
</evidence>
<dbReference type="InParanoid" id="F1A1Q0"/>
<dbReference type="Pfam" id="PF23106">
    <property type="entry name" value="EGF_Teneurin"/>
    <property type="match status" value="1"/>
</dbReference>
<keyword evidence="6" id="KW-0677">Repeat</keyword>
<keyword evidence="5 15" id="KW-0732">Signal</keyword>
<dbReference type="eggNOG" id="KOG1217">
    <property type="taxonomic scope" value="Eukaryota"/>
</dbReference>
<evidence type="ECO:0000313" key="18">
    <source>
        <dbReference type="Proteomes" id="UP000001064"/>
    </source>
</evidence>
<dbReference type="STRING" id="5786.F1A1Q0"/>
<evidence type="ECO:0000256" key="7">
    <source>
        <dbReference type="ARBA" id="ARBA00022837"/>
    </source>
</evidence>
<dbReference type="InterPro" id="IPR009030">
    <property type="entry name" value="Growth_fac_rcpt_cys_sf"/>
</dbReference>
<dbReference type="InterPro" id="IPR000152">
    <property type="entry name" value="EGF-type_Asp/Asn_hydroxyl_site"/>
</dbReference>
<keyword evidence="4 14" id="KW-0812">Transmembrane</keyword>
<evidence type="ECO:0000256" key="8">
    <source>
        <dbReference type="ARBA" id="ARBA00022989"/>
    </source>
</evidence>
<dbReference type="PROSITE" id="PS01186">
    <property type="entry name" value="EGF_2"/>
    <property type="match status" value="1"/>
</dbReference>
<dbReference type="SMART" id="SM00181">
    <property type="entry name" value="EGF"/>
    <property type="match status" value="5"/>
</dbReference>
<dbReference type="InterPro" id="IPR002909">
    <property type="entry name" value="IPT_dom"/>
</dbReference>
<keyword evidence="18" id="KW-1185">Reference proteome</keyword>
<keyword evidence="10 14" id="KW-0472">Membrane</keyword>
<dbReference type="SUPFAM" id="SSF81296">
    <property type="entry name" value="E set domains"/>
    <property type="match status" value="1"/>
</dbReference>
<dbReference type="InterPro" id="IPR013783">
    <property type="entry name" value="Ig-like_fold"/>
</dbReference>
<dbReference type="GO" id="GO:0007229">
    <property type="term" value="P:integrin-mediated signaling pathway"/>
    <property type="evidence" value="ECO:0007669"/>
    <property type="project" value="UniProtKB-KW"/>
</dbReference>
<dbReference type="GO" id="GO:0005509">
    <property type="term" value="F:calcium ion binding"/>
    <property type="evidence" value="ECO:0007669"/>
    <property type="project" value="InterPro"/>
</dbReference>
<evidence type="ECO:0000256" key="10">
    <source>
        <dbReference type="ARBA" id="ARBA00023136"/>
    </source>
</evidence>
<dbReference type="OrthoDB" id="21010at2759"/>
<feature type="chain" id="PRO_5003265555" description="EGF-like domain-containing protein" evidence="15">
    <location>
        <begin position="20"/>
        <end position="1029"/>
    </location>
</feature>
<dbReference type="SMART" id="SM00179">
    <property type="entry name" value="EGF_CA"/>
    <property type="match status" value="2"/>
</dbReference>
<dbReference type="Proteomes" id="UP000001064">
    <property type="component" value="Unassembled WGS sequence"/>
</dbReference>
<dbReference type="Gene3D" id="2.60.40.10">
    <property type="entry name" value="Immunoglobulins"/>
    <property type="match status" value="1"/>
</dbReference>
<comment type="similarity">
    <text evidence="2">Belongs to the integrin beta chain family.</text>
</comment>
<evidence type="ECO:0000256" key="11">
    <source>
        <dbReference type="ARBA" id="ARBA00023157"/>
    </source>
</evidence>
<dbReference type="PROSITE" id="PS01187">
    <property type="entry name" value="EGF_CA"/>
    <property type="match status" value="1"/>
</dbReference>
<keyword evidence="11" id="KW-1015">Disulfide bond</keyword>
<dbReference type="Pfam" id="PF01833">
    <property type="entry name" value="TIG"/>
    <property type="match status" value="1"/>
</dbReference>
<evidence type="ECO:0000256" key="2">
    <source>
        <dbReference type="ARBA" id="ARBA00007449"/>
    </source>
</evidence>
<dbReference type="PROSITE" id="PS00010">
    <property type="entry name" value="ASX_HYDROXYL"/>
    <property type="match status" value="2"/>
</dbReference>
<dbReference type="InterPro" id="IPR000742">
    <property type="entry name" value="EGF"/>
</dbReference>
<dbReference type="CDD" id="cd00054">
    <property type="entry name" value="EGF_CA"/>
    <property type="match status" value="2"/>
</dbReference>
<feature type="signal peptide" evidence="15">
    <location>
        <begin position="1"/>
        <end position="19"/>
    </location>
</feature>
<keyword evidence="12" id="KW-0325">Glycoprotein</keyword>
<dbReference type="SUPFAM" id="SSF57184">
    <property type="entry name" value="Growth factor receptor domain"/>
    <property type="match status" value="1"/>
</dbReference>
<dbReference type="FunFam" id="2.10.25.10:FF:000038">
    <property type="entry name" value="Fibrillin 2"/>
    <property type="match status" value="1"/>
</dbReference>
<proteinExistence type="inferred from homology"/>
<keyword evidence="8 14" id="KW-1133">Transmembrane helix</keyword>
<reference evidence="18" key="1">
    <citation type="journal article" date="2011" name="Genome Biol.">
        <title>Comparative genomics of the social amoebae Dictyostelium discoideum and Dictyostelium purpureum.</title>
        <authorList>
            <consortium name="US DOE Joint Genome Institute (JGI-PGF)"/>
            <person name="Sucgang R."/>
            <person name="Kuo A."/>
            <person name="Tian X."/>
            <person name="Salerno W."/>
            <person name="Parikh A."/>
            <person name="Feasley C.L."/>
            <person name="Dalin E."/>
            <person name="Tu H."/>
            <person name="Huang E."/>
            <person name="Barry K."/>
            <person name="Lindquist E."/>
            <person name="Shapiro H."/>
            <person name="Bruce D."/>
            <person name="Schmutz J."/>
            <person name="Salamov A."/>
            <person name="Fey P."/>
            <person name="Gaudet P."/>
            <person name="Anjard C."/>
            <person name="Babu M.M."/>
            <person name="Basu S."/>
            <person name="Bushmanova Y."/>
            <person name="van der Wel H."/>
            <person name="Katoh-Kurasawa M."/>
            <person name="Dinh C."/>
            <person name="Coutinho P.M."/>
            <person name="Saito T."/>
            <person name="Elias M."/>
            <person name="Schaap P."/>
            <person name="Kay R.R."/>
            <person name="Henrissat B."/>
            <person name="Eichinger L."/>
            <person name="Rivero F."/>
            <person name="Putnam N.H."/>
            <person name="West C.M."/>
            <person name="Loomis W.F."/>
            <person name="Chisholm R.L."/>
            <person name="Shaulsky G."/>
            <person name="Strassmann J.E."/>
            <person name="Queller D.C."/>
            <person name="Kuspa A."/>
            <person name="Grigoriev I.V."/>
        </authorList>
    </citation>
    <scope>NUCLEOTIDE SEQUENCE [LARGE SCALE GENOMIC DNA]</scope>
    <source>
        <strain evidence="18">QSDP1</strain>
    </source>
</reference>
<evidence type="ECO:0000256" key="3">
    <source>
        <dbReference type="ARBA" id="ARBA00022536"/>
    </source>
</evidence>
<dbReference type="GO" id="GO:0016020">
    <property type="term" value="C:membrane"/>
    <property type="evidence" value="ECO:0007669"/>
    <property type="project" value="UniProtKB-SubCell"/>
</dbReference>
<dbReference type="InterPro" id="IPR014756">
    <property type="entry name" value="Ig_E-set"/>
</dbReference>
<dbReference type="RefSeq" id="XP_003293594.1">
    <property type="nucleotide sequence ID" value="XM_003293546.1"/>
</dbReference>
<evidence type="ECO:0000313" key="17">
    <source>
        <dbReference type="EMBL" id="EGC29875.1"/>
    </source>
</evidence>
<keyword evidence="3 13" id="KW-0245">EGF-like domain</keyword>
<dbReference type="FunFam" id="2.10.25.10:FF:000036">
    <property type="entry name" value="Integrin beta"/>
    <property type="match status" value="1"/>
</dbReference>
<comment type="subcellular location">
    <subcellularLocation>
        <location evidence="1">Membrane</location>
        <topology evidence="1">Single-pass type I membrane protein</topology>
    </subcellularLocation>
</comment>
<dbReference type="InterPro" id="IPR049883">
    <property type="entry name" value="NOTCH1_EGF-like"/>
</dbReference>
<evidence type="ECO:0000256" key="6">
    <source>
        <dbReference type="ARBA" id="ARBA00022737"/>
    </source>
</evidence>
<evidence type="ECO:0000256" key="15">
    <source>
        <dbReference type="SAM" id="SignalP"/>
    </source>
</evidence>
<evidence type="ECO:0000256" key="5">
    <source>
        <dbReference type="ARBA" id="ARBA00022729"/>
    </source>
</evidence>
<dbReference type="Pfam" id="PF07645">
    <property type="entry name" value="EGF_CA"/>
    <property type="match status" value="2"/>
</dbReference>
<dbReference type="Gene3D" id="2.10.25.10">
    <property type="entry name" value="Laminin"/>
    <property type="match status" value="3"/>
</dbReference>
<dbReference type="PROSITE" id="PS50026">
    <property type="entry name" value="EGF_3"/>
    <property type="match status" value="2"/>
</dbReference>
<feature type="transmembrane region" description="Helical" evidence="14">
    <location>
        <begin position="979"/>
        <end position="1004"/>
    </location>
</feature>
<dbReference type="InterPro" id="IPR018097">
    <property type="entry name" value="EGF_Ca-bd_CS"/>
</dbReference>
<comment type="caution">
    <text evidence="13">Lacks conserved residue(s) required for the propagation of feature annotation.</text>
</comment>
<organism evidence="17 18">
    <name type="scientific">Dictyostelium purpureum</name>
    <name type="common">Slime mold</name>
    <dbReference type="NCBI Taxonomy" id="5786"/>
    <lineage>
        <taxon>Eukaryota</taxon>
        <taxon>Amoebozoa</taxon>
        <taxon>Evosea</taxon>
        <taxon>Eumycetozoa</taxon>
        <taxon>Dictyostelia</taxon>
        <taxon>Dictyosteliales</taxon>
        <taxon>Dictyosteliaceae</taxon>
        <taxon>Dictyostelium</taxon>
    </lineage>
</organism>
<feature type="domain" description="EGF-like" evidence="16">
    <location>
        <begin position="350"/>
        <end position="390"/>
    </location>
</feature>
<evidence type="ECO:0000259" key="16">
    <source>
        <dbReference type="PROSITE" id="PS50026"/>
    </source>
</evidence>
<dbReference type="SUPFAM" id="SSF57196">
    <property type="entry name" value="EGF/Laminin"/>
    <property type="match status" value="1"/>
</dbReference>
<dbReference type="KEGG" id="dpp:DICPUDRAFT_51056"/>
<dbReference type="GeneID" id="10504912"/>
<dbReference type="VEuPathDB" id="AmoebaDB:DICPUDRAFT_51056"/>
<dbReference type="PROSITE" id="PS00022">
    <property type="entry name" value="EGF_1"/>
    <property type="match status" value="1"/>
</dbReference>
<dbReference type="EMBL" id="GL871382">
    <property type="protein sequence ID" value="EGC29875.1"/>
    <property type="molecule type" value="Genomic_DNA"/>
</dbReference>
<feature type="domain" description="EGF-like" evidence="16">
    <location>
        <begin position="268"/>
        <end position="307"/>
    </location>
</feature>
<dbReference type="OMA" id="TEIIWYL"/>
<keyword evidence="9" id="KW-0401">Integrin</keyword>
<sequence>MKLIIFLIILILRINFILSLCPNNFIHSQNRCIGFENGISKLKIISCHVKTSSNKDIIIGVLKNPFDNFTNIWFPKQNDQFNYLNSLPHYPETDEETCRNKIGNLEFISIFKTQTIDLTKELYRYKCEEKYKYIYFSPTINPPCQDYTYFQFNKPYNSIFSTVCDEYDEEPYIIQERRLCQHEPLFNQTIEIGSPISYDTNCNQICKHGFCKNSECQCYSGWSGEGCNIKKCSNNTECNDIFNSECSSSESTCKCKKGFVETNGICQDENECLLNPSPCNPNYSNCINTIQSYKCECKKGFLKLNTSSNSETEIKCLNIASSPNSYACKDGICECKSGFSFNNSTYKCEDIDECKLNLFKCDAKQFCDNTNGSYQCKCNQNYILVNKECVPFPRIFSIKSLKKGYLKIDLGNSSINYSDGISAFFFSNDDDYNDPEYNSIPCKNLSYTFNSQENYIECSLILNIDYNGLSFYLKLNDNVTTVLLFENISLPFIKSIDNSPTLGGLIKFELNYKNFTIDQLQVKDENYQNNSNLFEIKSLKKNIVSMNVSPGTGVLPFNLLVDNQATTDELFYSYQVPFIENFTTSNIKTGGNITICGSNFGHNLSEINVTLKNQDSNYKVECINVQLLKEDSVLRCFIPPSNFSQQLLWVKVNGLVSNNLIYFYYNKDDSLYNCDSKKTCSNHGQCNLGQCKCDDGWIGPNCNEKDENNQLISNAKIGQTLIQEFNKDKPTQEIKTKNGTHFLFGMKSLIEYSSDGIIVEEVKLDLQADWNTGETIRDNKIGIIKTYNSTLFNYAIIRLTFIEPFNLNKDSNIAELESDTVQLLINIESWPFQSRTNYLDIIMESQNLITDKERPHCRTTSFTKYSQSPWKFDKSQADPSNNTEIIWYLTTNDYVSLFVSFVNKIKIDSNVRTIKILKKPIPHNPGNNTINVILRIPYFNQSISIDPTDYKIISNEKPYINENLSCKVEKINDKGSKKLIISAIGFLVGILVLFSGVSITWYIIRKRNLKKLNATITNKEKTPQTTQQQ</sequence>
<name>F1A1Q0_DICPU</name>
<gene>
    <name evidence="17" type="ORF">DICPUDRAFT_51056</name>
</gene>
<evidence type="ECO:0000256" key="13">
    <source>
        <dbReference type="PROSITE-ProRule" id="PRU00076"/>
    </source>
</evidence>
<evidence type="ECO:0000256" key="12">
    <source>
        <dbReference type="ARBA" id="ARBA00023180"/>
    </source>
</evidence>
<dbReference type="InterPro" id="IPR001881">
    <property type="entry name" value="EGF-like_Ca-bd_dom"/>
</dbReference>
<accession>F1A1Q0</accession>
<evidence type="ECO:0000256" key="14">
    <source>
        <dbReference type="SAM" id="Phobius"/>
    </source>
</evidence>
<evidence type="ECO:0000256" key="4">
    <source>
        <dbReference type="ARBA" id="ARBA00022692"/>
    </source>
</evidence>
<keyword evidence="7" id="KW-0106">Calcium</keyword>
<dbReference type="PANTHER" id="PTHR24039:SF28">
    <property type="entry name" value="EGF-LIKE DOMAIN-CONTAINING PROTEIN"/>
    <property type="match status" value="1"/>
</dbReference>
<protein>
    <recommendedName>
        <fullName evidence="16">EGF-like domain-containing protein</fullName>
    </recommendedName>
</protein>
<dbReference type="AlphaFoldDB" id="F1A1Q0"/>
<dbReference type="FunCoup" id="F1A1Q0">
    <property type="interactions" value="743"/>
</dbReference>